<evidence type="ECO:0000313" key="10">
    <source>
        <dbReference type="RefSeq" id="XP_013402735.1"/>
    </source>
</evidence>
<dbReference type="InterPro" id="IPR034193">
    <property type="entry name" value="PCSK9_ProteinaseK-like"/>
</dbReference>
<dbReference type="GO" id="GO:0005615">
    <property type="term" value="C:extracellular space"/>
    <property type="evidence" value="ECO:0007669"/>
    <property type="project" value="TreeGrafter"/>
</dbReference>
<dbReference type="InterPro" id="IPR023828">
    <property type="entry name" value="Peptidase_S8_Ser-AS"/>
</dbReference>
<feature type="domain" description="Peptidase S8/S53" evidence="8">
    <location>
        <begin position="238"/>
        <end position="474"/>
    </location>
</feature>
<dbReference type="Gene3D" id="3.40.50.200">
    <property type="entry name" value="Peptidase S8/S53 domain"/>
    <property type="match status" value="1"/>
</dbReference>
<dbReference type="InterPro" id="IPR015500">
    <property type="entry name" value="Peptidase_S8_subtilisin-rel"/>
</dbReference>
<evidence type="ECO:0000256" key="4">
    <source>
        <dbReference type="ARBA" id="ARBA00022825"/>
    </source>
</evidence>
<reference evidence="10" key="1">
    <citation type="submission" date="2025-08" db="UniProtKB">
        <authorList>
            <consortium name="RefSeq"/>
        </authorList>
    </citation>
    <scope>IDENTIFICATION</scope>
    <source>
        <tissue evidence="10">Gonads</tissue>
    </source>
</reference>
<proteinExistence type="inferred from homology"/>
<dbReference type="InterPro" id="IPR000209">
    <property type="entry name" value="Peptidase_S8/S53_dom"/>
</dbReference>
<dbReference type="RefSeq" id="XP_013402735.1">
    <property type="nucleotide sequence ID" value="XM_013547281.2"/>
</dbReference>
<dbReference type="SUPFAM" id="SSF52743">
    <property type="entry name" value="Subtilisin-like"/>
    <property type="match status" value="1"/>
</dbReference>
<evidence type="ECO:0000256" key="1">
    <source>
        <dbReference type="ARBA" id="ARBA00011073"/>
    </source>
</evidence>
<dbReference type="InParanoid" id="A0A1S3IX07"/>
<keyword evidence="3 5" id="KW-0378">Hydrolase</keyword>
<evidence type="ECO:0000313" key="9">
    <source>
        <dbReference type="Proteomes" id="UP000085678"/>
    </source>
</evidence>
<evidence type="ECO:0000256" key="2">
    <source>
        <dbReference type="ARBA" id="ARBA00022670"/>
    </source>
</evidence>
<dbReference type="PRINTS" id="PR00723">
    <property type="entry name" value="SUBTILISIN"/>
</dbReference>
<evidence type="ECO:0000256" key="5">
    <source>
        <dbReference type="PROSITE-ProRule" id="PRU01240"/>
    </source>
</evidence>
<evidence type="ECO:0000256" key="3">
    <source>
        <dbReference type="ARBA" id="ARBA00022801"/>
    </source>
</evidence>
<dbReference type="CDD" id="cd04077">
    <property type="entry name" value="Peptidases_S8_PCSK9_ProteinaseK_like"/>
    <property type="match status" value="1"/>
</dbReference>
<gene>
    <name evidence="10" type="primary">LOC106168272</name>
</gene>
<dbReference type="GO" id="GO:0006508">
    <property type="term" value="P:proteolysis"/>
    <property type="evidence" value="ECO:0007669"/>
    <property type="project" value="UniProtKB-KW"/>
</dbReference>
<comment type="similarity">
    <text evidence="1 5 6">Belongs to the peptidase S8 family.</text>
</comment>
<accession>A0A1S3IX07</accession>
<dbReference type="InterPro" id="IPR036852">
    <property type="entry name" value="Peptidase_S8/S53_dom_sf"/>
</dbReference>
<feature type="compositionally biased region" description="Polar residues" evidence="7">
    <location>
        <begin position="48"/>
        <end position="62"/>
    </location>
</feature>
<evidence type="ECO:0000259" key="8">
    <source>
        <dbReference type="Pfam" id="PF00082"/>
    </source>
</evidence>
<dbReference type="PANTHER" id="PTHR43806:SF11">
    <property type="entry name" value="CEREVISIN-RELATED"/>
    <property type="match status" value="1"/>
</dbReference>
<dbReference type="InterPro" id="IPR050131">
    <property type="entry name" value="Peptidase_S8_subtilisin-like"/>
</dbReference>
<evidence type="ECO:0000256" key="7">
    <source>
        <dbReference type="SAM" id="MobiDB-lite"/>
    </source>
</evidence>
<dbReference type="GO" id="GO:0004252">
    <property type="term" value="F:serine-type endopeptidase activity"/>
    <property type="evidence" value="ECO:0007669"/>
    <property type="project" value="UniProtKB-UniRule"/>
</dbReference>
<dbReference type="PANTHER" id="PTHR43806">
    <property type="entry name" value="PEPTIDASE S8"/>
    <property type="match status" value="1"/>
</dbReference>
<feature type="active site" description="Charge relay system" evidence="5">
    <location>
        <position position="280"/>
    </location>
</feature>
<name>A0A1S3IX07_LINAN</name>
<dbReference type="Proteomes" id="UP000085678">
    <property type="component" value="Unplaced"/>
</dbReference>
<protein>
    <submittedName>
        <fullName evidence="10">Uncharacterized protein LOC106168272 isoform X2</fullName>
    </submittedName>
</protein>
<dbReference type="PROSITE" id="PS00136">
    <property type="entry name" value="SUBTILASE_ASP"/>
    <property type="match status" value="1"/>
</dbReference>
<sequence>MLSSAACWFCHFEQPIRRVACVRLTYFAPPPQGSSRNTGPVQVGGAASRSTANTEQEDNTAFSGGDDLDEEGRFEGTAVRAVDAVPRVHVETKSRVRLVSYTKAVRIKYRYIVQLKEDLPESRVKSHLTSVRSSLKQRGPLIAKARSPLLALGQPKVDNVITIGRVKFYVMEASPEDMENIVRTKKADVTTVYEDTKVKLLDCKNITGWSWGLDRLDMRAVRDFRAERDRRLMVDGDGRDVDVYVLDTGIRADHREFRKNRGKIIHKVDPGMSDGDTHGHGTHVSGLIAGRSFGVARLAQVNAIKVVDDKGEGSASWLLSGLEHAVNTIKTKPNRKAVINISLGYPKSDLIDAAINETVRLYNIPVVVAAGNEAMDACEKSPSGASEAITVSATSYHDIRPKWANYGPCVDIFAPGNKIKSSMSSAWNAAATLSGTSMACPLVVGSLAAYLSSLPASQKPTPAELKDYLFKRATLNEIRNAGKGSPNRLLYVKCSSLQEPQTCNCMA</sequence>
<dbReference type="InterPro" id="IPR022398">
    <property type="entry name" value="Peptidase_S8_His-AS"/>
</dbReference>
<keyword evidence="9" id="KW-1185">Reference proteome</keyword>
<dbReference type="FunFam" id="3.40.50.200:FF:000016">
    <property type="entry name" value="Proprotein convertase subtilisin/kexin type 9"/>
    <property type="match status" value="1"/>
</dbReference>
<keyword evidence="2 5" id="KW-0645">Protease</keyword>
<evidence type="ECO:0000256" key="6">
    <source>
        <dbReference type="RuleBase" id="RU003355"/>
    </source>
</evidence>
<feature type="active site" description="Charge relay system" evidence="5">
    <location>
        <position position="437"/>
    </location>
</feature>
<feature type="region of interest" description="Disordered" evidence="7">
    <location>
        <begin position="32"/>
        <end position="69"/>
    </location>
</feature>
<organism evidence="9 10">
    <name type="scientific">Lingula anatina</name>
    <name type="common">Brachiopod</name>
    <name type="synonym">Lingula unguis</name>
    <dbReference type="NCBI Taxonomy" id="7574"/>
    <lineage>
        <taxon>Eukaryota</taxon>
        <taxon>Metazoa</taxon>
        <taxon>Spiralia</taxon>
        <taxon>Lophotrochozoa</taxon>
        <taxon>Brachiopoda</taxon>
        <taxon>Linguliformea</taxon>
        <taxon>Lingulata</taxon>
        <taxon>Lingulida</taxon>
        <taxon>Linguloidea</taxon>
        <taxon>Lingulidae</taxon>
        <taxon>Lingula</taxon>
    </lineage>
</organism>
<dbReference type="PROSITE" id="PS51892">
    <property type="entry name" value="SUBTILASE"/>
    <property type="match status" value="1"/>
</dbReference>
<dbReference type="Pfam" id="PF00082">
    <property type="entry name" value="Peptidase_S8"/>
    <property type="match status" value="1"/>
</dbReference>
<dbReference type="PROSITE" id="PS00137">
    <property type="entry name" value="SUBTILASE_HIS"/>
    <property type="match status" value="1"/>
</dbReference>
<dbReference type="PROSITE" id="PS00138">
    <property type="entry name" value="SUBTILASE_SER"/>
    <property type="match status" value="1"/>
</dbReference>
<dbReference type="GeneID" id="106168272"/>
<dbReference type="InterPro" id="IPR023827">
    <property type="entry name" value="Peptidase_S8_Asp-AS"/>
</dbReference>
<keyword evidence="4 5" id="KW-0720">Serine protease</keyword>
<dbReference type="OrthoDB" id="206201at2759"/>
<feature type="active site" description="Charge relay system" evidence="5">
    <location>
        <position position="247"/>
    </location>
</feature>
<dbReference type="AlphaFoldDB" id="A0A1S3IX07"/>